<protein>
    <submittedName>
        <fullName evidence="5">DUF4352 domain-containing protein</fullName>
    </submittedName>
</protein>
<feature type="region of interest" description="Disordered" evidence="2">
    <location>
        <begin position="22"/>
        <end position="67"/>
    </location>
</feature>
<dbReference type="InterPro" id="IPR029051">
    <property type="entry name" value="DUF4352"/>
</dbReference>
<evidence type="ECO:0000313" key="6">
    <source>
        <dbReference type="Proteomes" id="UP001596990"/>
    </source>
</evidence>
<organism evidence="5 6">
    <name type="scientific">Thalassobacillus hwangdonensis</name>
    <dbReference type="NCBI Taxonomy" id="546108"/>
    <lineage>
        <taxon>Bacteria</taxon>
        <taxon>Bacillati</taxon>
        <taxon>Bacillota</taxon>
        <taxon>Bacilli</taxon>
        <taxon>Bacillales</taxon>
        <taxon>Bacillaceae</taxon>
        <taxon>Thalassobacillus</taxon>
    </lineage>
</organism>
<reference evidence="6" key="1">
    <citation type="journal article" date="2019" name="Int. J. Syst. Evol. Microbiol.">
        <title>The Global Catalogue of Microorganisms (GCM) 10K type strain sequencing project: providing services to taxonomists for standard genome sequencing and annotation.</title>
        <authorList>
            <consortium name="The Broad Institute Genomics Platform"/>
            <consortium name="The Broad Institute Genome Sequencing Center for Infectious Disease"/>
            <person name="Wu L."/>
            <person name="Ma J."/>
        </authorList>
    </citation>
    <scope>NUCLEOTIDE SEQUENCE [LARGE SCALE GENOMIC DNA]</scope>
    <source>
        <strain evidence="6">CCUG 56607</strain>
    </source>
</reference>
<accession>A0ABW3L2S9</accession>
<feature type="chain" id="PRO_5047147741" evidence="3">
    <location>
        <begin position="27"/>
        <end position="191"/>
    </location>
</feature>
<feature type="compositionally biased region" description="Acidic residues" evidence="2">
    <location>
        <begin position="29"/>
        <end position="39"/>
    </location>
</feature>
<gene>
    <name evidence="5" type="ORF">ACFQ2J_10890</name>
</gene>
<keyword evidence="1 3" id="KW-0732">Signal</keyword>
<keyword evidence="6" id="KW-1185">Reference proteome</keyword>
<dbReference type="EMBL" id="JBHTKL010000005">
    <property type="protein sequence ID" value="MFD1019677.1"/>
    <property type="molecule type" value="Genomic_DNA"/>
</dbReference>
<dbReference type="Pfam" id="PF11611">
    <property type="entry name" value="DUF4352"/>
    <property type="match status" value="1"/>
</dbReference>
<dbReference type="Gene3D" id="2.60.40.1240">
    <property type="match status" value="1"/>
</dbReference>
<feature type="domain" description="DUF4352" evidence="4">
    <location>
        <begin position="57"/>
        <end position="169"/>
    </location>
</feature>
<evidence type="ECO:0000256" key="3">
    <source>
        <dbReference type="SAM" id="SignalP"/>
    </source>
</evidence>
<dbReference type="Proteomes" id="UP001596990">
    <property type="component" value="Unassembled WGS sequence"/>
</dbReference>
<evidence type="ECO:0000256" key="2">
    <source>
        <dbReference type="SAM" id="MobiDB-lite"/>
    </source>
</evidence>
<evidence type="ECO:0000313" key="5">
    <source>
        <dbReference type="EMBL" id="MFD1019677.1"/>
    </source>
</evidence>
<evidence type="ECO:0000256" key="1">
    <source>
        <dbReference type="ARBA" id="ARBA00022729"/>
    </source>
</evidence>
<sequence>MKKIYWIAAMLILVIGLVGCSSSDSGDSSNDEPDAAENETENKEETSDTSASNEELGIGDTVSSGETTIGTYDITLDSAEITDEVEGETASKGTFVITNLTIENTGEEALNMDDVLSTLSLFNSERSGDVLNVLVGDMEAQEGEVEPGDSATGELYYDTEKADRYGLEMTYVSPEGELKKARWNFDADEAE</sequence>
<dbReference type="RefSeq" id="WP_386059955.1">
    <property type="nucleotide sequence ID" value="NZ_JBHTKL010000005.1"/>
</dbReference>
<feature type="signal peptide" evidence="3">
    <location>
        <begin position="1"/>
        <end position="26"/>
    </location>
</feature>
<proteinExistence type="predicted"/>
<dbReference type="InterPro" id="IPR029050">
    <property type="entry name" value="Immunoprotect_excell_Ig-like"/>
</dbReference>
<dbReference type="PROSITE" id="PS51257">
    <property type="entry name" value="PROKAR_LIPOPROTEIN"/>
    <property type="match status" value="1"/>
</dbReference>
<name>A0ABW3L2S9_9BACI</name>
<evidence type="ECO:0000259" key="4">
    <source>
        <dbReference type="Pfam" id="PF11611"/>
    </source>
</evidence>
<comment type="caution">
    <text evidence="5">The sequence shown here is derived from an EMBL/GenBank/DDBJ whole genome shotgun (WGS) entry which is preliminary data.</text>
</comment>